<organism evidence="4 5">
    <name type="scientific">Brochothrix thermosphacta</name>
    <name type="common">Microbacterium thermosphactum</name>
    <dbReference type="NCBI Taxonomy" id="2756"/>
    <lineage>
        <taxon>Bacteria</taxon>
        <taxon>Bacillati</taxon>
        <taxon>Bacillota</taxon>
        <taxon>Bacilli</taxon>
        <taxon>Bacillales</taxon>
        <taxon>Listeriaceae</taxon>
        <taxon>Brochothrix</taxon>
    </lineage>
</organism>
<dbReference type="EMBL" id="CP023483">
    <property type="protein sequence ID" value="ATF27258.1"/>
    <property type="molecule type" value="Genomic_DNA"/>
</dbReference>
<dbReference type="AlphaFoldDB" id="A0A291C1C5"/>
<comment type="similarity">
    <text evidence="1">Belongs to the thioesterase PaaI family.</text>
</comment>
<dbReference type="SUPFAM" id="SSF54637">
    <property type="entry name" value="Thioesterase/thiol ester dehydrase-isomerase"/>
    <property type="match status" value="1"/>
</dbReference>
<name>A0A291C1C5_BROTH</name>
<dbReference type="PANTHER" id="PTHR43240">
    <property type="entry name" value="1,4-DIHYDROXY-2-NAPHTHOYL-COA THIOESTERASE 1"/>
    <property type="match status" value="1"/>
</dbReference>
<dbReference type="NCBIfam" id="TIGR00369">
    <property type="entry name" value="unchar_dom_1"/>
    <property type="match status" value="1"/>
</dbReference>
<protein>
    <submittedName>
        <fullName evidence="4">Thioesterase</fullName>
    </submittedName>
</protein>
<evidence type="ECO:0000313" key="5">
    <source>
        <dbReference type="Proteomes" id="UP000243591"/>
    </source>
</evidence>
<evidence type="ECO:0000313" key="4">
    <source>
        <dbReference type="EMBL" id="ATF27258.1"/>
    </source>
</evidence>
<dbReference type="STRING" id="2756.BFR44_08620"/>
<keyword evidence="2" id="KW-0378">Hydrolase</keyword>
<dbReference type="OrthoDB" id="9798208at2"/>
<dbReference type="Gene3D" id="3.10.129.10">
    <property type="entry name" value="Hotdog Thioesterase"/>
    <property type="match status" value="1"/>
</dbReference>
<keyword evidence="5" id="KW-1185">Reference proteome</keyword>
<sequence length="125" mass="13556">MFMTLMDQLQMKPLSVSKETIIYNMPVNAATTQPFGYLHGGATAALAETVASLGALQHIKENEIIFGLELNINHLKAVNTGSVTATALPIHIGRTSHVWDVRVVDESNNLIAVSRCTMAVKAKRP</sequence>
<gene>
    <name evidence="4" type="ORF">CNY62_08680</name>
</gene>
<reference evidence="4 5" key="1">
    <citation type="submission" date="2017-09" db="EMBL/GenBank/DDBJ databases">
        <title>Complete Genome Sequences of Two Strains of the Meat Spoilage Bacterium Brochothrix thermosphacta Isolated from Ground Chicken.</title>
        <authorList>
            <person name="Paoli G.C."/>
            <person name="Wijey C."/>
            <person name="Chen C.-Y."/>
            <person name="Nguyen L."/>
            <person name="Yan X."/>
            <person name="Irwin P.L."/>
        </authorList>
    </citation>
    <scope>NUCLEOTIDE SEQUENCE [LARGE SCALE GENOMIC DNA]</scope>
    <source>
        <strain evidence="4 5">BI</strain>
    </source>
</reference>
<evidence type="ECO:0000256" key="2">
    <source>
        <dbReference type="ARBA" id="ARBA00022801"/>
    </source>
</evidence>
<dbReference type="KEGG" id="bths:CNY62_08680"/>
<accession>A0A291C1C5</accession>
<dbReference type="Pfam" id="PF03061">
    <property type="entry name" value="4HBT"/>
    <property type="match status" value="1"/>
</dbReference>
<dbReference type="PANTHER" id="PTHR43240:SF5">
    <property type="entry name" value="1,4-DIHYDROXY-2-NAPHTHOYL-COA THIOESTERASE 1"/>
    <property type="match status" value="1"/>
</dbReference>
<dbReference type="GO" id="GO:0061522">
    <property type="term" value="F:1,4-dihydroxy-2-naphthoyl-CoA thioesterase activity"/>
    <property type="evidence" value="ECO:0007669"/>
    <property type="project" value="TreeGrafter"/>
</dbReference>
<dbReference type="InterPro" id="IPR006683">
    <property type="entry name" value="Thioestr_dom"/>
</dbReference>
<evidence type="ECO:0000259" key="3">
    <source>
        <dbReference type="Pfam" id="PF03061"/>
    </source>
</evidence>
<feature type="domain" description="Thioesterase" evidence="3">
    <location>
        <begin position="35"/>
        <end position="111"/>
    </location>
</feature>
<proteinExistence type="inferred from homology"/>
<evidence type="ECO:0000256" key="1">
    <source>
        <dbReference type="ARBA" id="ARBA00008324"/>
    </source>
</evidence>
<dbReference type="InterPro" id="IPR029069">
    <property type="entry name" value="HotDog_dom_sf"/>
</dbReference>
<dbReference type="Proteomes" id="UP000243591">
    <property type="component" value="Chromosome"/>
</dbReference>
<dbReference type="InterPro" id="IPR003736">
    <property type="entry name" value="PAAI_dom"/>
</dbReference>
<dbReference type="GO" id="GO:0005829">
    <property type="term" value="C:cytosol"/>
    <property type="evidence" value="ECO:0007669"/>
    <property type="project" value="TreeGrafter"/>
</dbReference>
<dbReference type="CDD" id="cd03443">
    <property type="entry name" value="PaaI_thioesterase"/>
    <property type="match status" value="1"/>
</dbReference>